<dbReference type="AlphaFoldDB" id="A0A076EP78"/>
<evidence type="ECO:0000259" key="1">
    <source>
        <dbReference type="Pfam" id="PF01408"/>
    </source>
</evidence>
<dbReference type="Pfam" id="PF01408">
    <property type="entry name" value="GFO_IDH_MocA"/>
    <property type="match status" value="1"/>
</dbReference>
<gene>
    <name evidence="3" type="ORF">EP51_21015</name>
</gene>
<dbReference type="SUPFAM" id="SSF51735">
    <property type="entry name" value="NAD(P)-binding Rossmann-fold domains"/>
    <property type="match status" value="1"/>
</dbReference>
<name>A0A076EP78_RHOOP</name>
<dbReference type="Proteomes" id="UP000028488">
    <property type="component" value="Chromosome"/>
</dbReference>
<dbReference type="RefSeq" id="WP_037228131.1">
    <property type="nucleotide sequence ID" value="NZ_CP008947.1"/>
</dbReference>
<dbReference type="PANTHER" id="PTHR43377">
    <property type="entry name" value="BILIVERDIN REDUCTASE A"/>
    <property type="match status" value="1"/>
</dbReference>
<protein>
    <submittedName>
        <fullName evidence="3">Oxidoreductase</fullName>
    </submittedName>
</protein>
<dbReference type="Gene3D" id="3.40.50.720">
    <property type="entry name" value="NAD(P)-binding Rossmann-like Domain"/>
    <property type="match status" value="1"/>
</dbReference>
<dbReference type="InterPro" id="IPR036291">
    <property type="entry name" value="NAD(P)-bd_dom_sf"/>
</dbReference>
<dbReference type="GO" id="GO:0000166">
    <property type="term" value="F:nucleotide binding"/>
    <property type="evidence" value="ECO:0007669"/>
    <property type="project" value="InterPro"/>
</dbReference>
<feature type="domain" description="Gfo/Idh/MocA-like oxidoreductase N-terminal" evidence="1">
    <location>
        <begin position="7"/>
        <end position="120"/>
    </location>
</feature>
<accession>A0A076EP78</accession>
<dbReference type="Pfam" id="PF22725">
    <property type="entry name" value="GFO_IDH_MocA_C3"/>
    <property type="match status" value="1"/>
</dbReference>
<dbReference type="EMBL" id="CP008947">
    <property type="protein sequence ID" value="AII06992.1"/>
    <property type="molecule type" value="Genomic_DNA"/>
</dbReference>
<dbReference type="InterPro" id="IPR055170">
    <property type="entry name" value="GFO_IDH_MocA-like_dom"/>
</dbReference>
<dbReference type="PANTHER" id="PTHR43377:SF1">
    <property type="entry name" value="BILIVERDIN REDUCTASE A"/>
    <property type="match status" value="1"/>
</dbReference>
<evidence type="ECO:0000313" key="3">
    <source>
        <dbReference type="EMBL" id="AII06992.1"/>
    </source>
</evidence>
<proteinExistence type="predicted"/>
<organism evidence="3 4">
    <name type="scientific">Rhodococcus opacus</name>
    <name type="common">Nocardia opaca</name>
    <dbReference type="NCBI Taxonomy" id="37919"/>
    <lineage>
        <taxon>Bacteria</taxon>
        <taxon>Bacillati</taxon>
        <taxon>Actinomycetota</taxon>
        <taxon>Actinomycetes</taxon>
        <taxon>Mycobacteriales</taxon>
        <taxon>Nocardiaceae</taxon>
        <taxon>Rhodococcus</taxon>
    </lineage>
</organism>
<evidence type="ECO:0000313" key="4">
    <source>
        <dbReference type="Proteomes" id="UP000028488"/>
    </source>
</evidence>
<sequence>MTSTRPRIALVGSGRMGSLHARVLAQSPLCDLALLVEPREEHGREVAARFDTAWAADFDELDGIDAAVVAAATPAHYELAGRVLDLGKPLLVEKPLAATYEESTDLVKRAAATGVPLMCGLLERFNPAVRTAREFAGDVWQVNGIRHSPFVSRIPTGVATDLLIHDVDLAIGFVGSPPVGVKAEFGYFHDSSRRNEAEDCAEAVLRFESGAVATISASRVSQRKVRQLSLLEPDRLIEIDLLRRDITIYRHIDDDLPADRDGYKQQTVIEIPTLRYSDEPLAAQLAHYVGLIGGEGDADAERDSILPAHRVVHEATVSATG</sequence>
<reference evidence="3 4" key="1">
    <citation type="submission" date="2014-07" db="EMBL/GenBank/DDBJ databases">
        <title>Genome Sequence of Rhodococcus opacus Strain R7, a Biodegrader of Mono- and Polycyclic Aromatic Hydrocarbons.</title>
        <authorList>
            <person name="Di Gennaro P."/>
            <person name="Zampolli J."/>
            <person name="Presti I."/>
            <person name="Cappelletti M."/>
            <person name="D'Ursi P."/>
            <person name="Orro A."/>
            <person name="Mezzelani A."/>
            <person name="Milanesi L."/>
        </authorList>
    </citation>
    <scope>NUCLEOTIDE SEQUENCE [LARGE SCALE GENOMIC DNA]</scope>
    <source>
        <strain evidence="3 4">R7</strain>
    </source>
</reference>
<dbReference type="InterPro" id="IPR000683">
    <property type="entry name" value="Gfo/Idh/MocA-like_OxRdtase_N"/>
</dbReference>
<dbReference type="SUPFAM" id="SSF55347">
    <property type="entry name" value="Glyceraldehyde-3-phosphate dehydrogenase-like, C-terminal domain"/>
    <property type="match status" value="1"/>
</dbReference>
<dbReference type="InterPro" id="IPR051450">
    <property type="entry name" value="Gfo/Idh/MocA_Oxidoreductases"/>
</dbReference>
<evidence type="ECO:0000259" key="2">
    <source>
        <dbReference type="Pfam" id="PF22725"/>
    </source>
</evidence>
<feature type="domain" description="GFO/IDH/MocA-like oxidoreductase" evidence="2">
    <location>
        <begin position="155"/>
        <end position="224"/>
    </location>
</feature>
<dbReference type="eggNOG" id="COG0673">
    <property type="taxonomic scope" value="Bacteria"/>
</dbReference>
<dbReference type="Gene3D" id="3.30.360.10">
    <property type="entry name" value="Dihydrodipicolinate Reductase, domain 2"/>
    <property type="match status" value="1"/>
</dbReference>